<feature type="region of interest" description="Disordered" evidence="1">
    <location>
        <begin position="252"/>
        <end position="298"/>
    </location>
</feature>
<feature type="region of interest" description="Disordered" evidence="1">
    <location>
        <begin position="212"/>
        <end position="240"/>
    </location>
</feature>
<dbReference type="AlphaFoldDB" id="A0AAN7B8Y9"/>
<evidence type="ECO:0000313" key="2">
    <source>
        <dbReference type="EMBL" id="KAK4212455.1"/>
    </source>
</evidence>
<feature type="region of interest" description="Disordered" evidence="1">
    <location>
        <begin position="123"/>
        <end position="149"/>
    </location>
</feature>
<sequence length="337" mass="36543">MNQVWPEAARKRGREDDPSEASPGGTMGFTEHRSKRLQGLPLRSSPFKRMADAPTFPPTAYRDFSLPEPPRVMTPGPSPSGEMGPLEEWADEPELVSHGSSSMMDASGDLDMMDVEPSEQYTNMSDQNHLEPGPSQPDATGASISGRMPTPIQCSFAQQVRGNSWNNEAPMLPSTPQRPSGLMGYESVPRSLDGPAATAQVMADWSHVQNRRLPSPISESGGEDSPPIILDSSPFQQATGGHLSQVVHHHPMLSTLPSGSKSCSPTSPHENAEWSSMADGSSPLPTSRKGHTRSKHTVNSWTALQPGMKRSFSIGYRNDCEKCQARVPGHFNHIILS</sequence>
<evidence type="ECO:0000313" key="3">
    <source>
        <dbReference type="Proteomes" id="UP001301769"/>
    </source>
</evidence>
<accession>A0AAN7B8Y9</accession>
<comment type="caution">
    <text evidence="2">The sequence shown here is derived from an EMBL/GenBank/DDBJ whole genome shotgun (WGS) entry which is preliminary data.</text>
</comment>
<gene>
    <name evidence="2" type="ORF">QBC37DRAFT_193402</name>
</gene>
<organism evidence="2 3">
    <name type="scientific">Rhypophila decipiens</name>
    <dbReference type="NCBI Taxonomy" id="261697"/>
    <lineage>
        <taxon>Eukaryota</taxon>
        <taxon>Fungi</taxon>
        <taxon>Dikarya</taxon>
        <taxon>Ascomycota</taxon>
        <taxon>Pezizomycotina</taxon>
        <taxon>Sordariomycetes</taxon>
        <taxon>Sordariomycetidae</taxon>
        <taxon>Sordariales</taxon>
        <taxon>Naviculisporaceae</taxon>
        <taxon>Rhypophila</taxon>
    </lineage>
</organism>
<keyword evidence="3" id="KW-1185">Reference proteome</keyword>
<dbReference type="Proteomes" id="UP001301769">
    <property type="component" value="Unassembled WGS sequence"/>
</dbReference>
<dbReference type="EMBL" id="MU858127">
    <property type="protein sequence ID" value="KAK4212455.1"/>
    <property type="molecule type" value="Genomic_DNA"/>
</dbReference>
<feature type="compositionally biased region" description="Polar residues" evidence="1">
    <location>
        <begin position="255"/>
        <end position="269"/>
    </location>
</feature>
<feature type="compositionally biased region" description="Pro residues" evidence="1">
    <location>
        <begin position="67"/>
        <end position="78"/>
    </location>
</feature>
<feature type="region of interest" description="Disordered" evidence="1">
    <location>
        <begin position="1"/>
        <end position="86"/>
    </location>
</feature>
<proteinExistence type="predicted"/>
<reference evidence="2" key="2">
    <citation type="submission" date="2023-05" db="EMBL/GenBank/DDBJ databases">
        <authorList>
            <consortium name="Lawrence Berkeley National Laboratory"/>
            <person name="Steindorff A."/>
            <person name="Hensen N."/>
            <person name="Bonometti L."/>
            <person name="Westerberg I."/>
            <person name="Brannstrom I.O."/>
            <person name="Guillou S."/>
            <person name="Cros-Aarteil S."/>
            <person name="Calhoun S."/>
            <person name="Haridas S."/>
            <person name="Kuo A."/>
            <person name="Mondo S."/>
            <person name="Pangilinan J."/>
            <person name="Riley R."/>
            <person name="Labutti K."/>
            <person name="Andreopoulos B."/>
            <person name="Lipzen A."/>
            <person name="Chen C."/>
            <person name="Yanf M."/>
            <person name="Daum C."/>
            <person name="Ng V."/>
            <person name="Clum A."/>
            <person name="Ohm R."/>
            <person name="Martin F."/>
            <person name="Silar P."/>
            <person name="Natvig D."/>
            <person name="Lalanne C."/>
            <person name="Gautier V."/>
            <person name="Ament-Velasquez S.L."/>
            <person name="Kruys A."/>
            <person name="Hutchinson M.I."/>
            <person name="Powell A.J."/>
            <person name="Barry K."/>
            <person name="Miller A.N."/>
            <person name="Grigoriev I.V."/>
            <person name="Debuchy R."/>
            <person name="Gladieux P."/>
            <person name="Thoren M.H."/>
            <person name="Johannesson H."/>
        </authorList>
    </citation>
    <scope>NUCLEOTIDE SEQUENCE</scope>
    <source>
        <strain evidence="2">PSN293</strain>
    </source>
</reference>
<protein>
    <submittedName>
        <fullName evidence="2">Uncharacterized protein</fullName>
    </submittedName>
</protein>
<reference evidence="2" key="1">
    <citation type="journal article" date="2023" name="Mol. Phylogenet. Evol.">
        <title>Genome-scale phylogeny and comparative genomics of the fungal order Sordariales.</title>
        <authorList>
            <person name="Hensen N."/>
            <person name="Bonometti L."/>
            <person name="Westerberg I."/>
            <person name="Brannstrom I.O."/>
            <person name="Guillou S."/>
            <person name="Cros-Aarteil S."/>
            <person name="Calhoun S."/>
            <person name="Haridas S."/>
            <person name="Kuo A."/>
            <person name="Mondo S."/>
            <person name="Pangilinan J."/>
            <person name="Riley R."/>
            <person name="LaButti K."/>
            <person name="Andreopoulos B."/>
            <person name="Lipzen A."/>
            <person name="Chen C."/>
            <person name="Yan M."/>
            <person name="Daum C."/>
            <person name="Ng V."/>
            <person name="Clum A."/>
            <person name="Steindorff A."/>
            <person name="Ohm R.A."/>
            <person name="Martin F."/>
            <person name="Silar P."/>
            <person name="Natvig D.O."/>
            <person name="Lalanne C."/>
            <person name="Gautier V."/>
            <person name="Ament-Velasquez S.L."/>
            <person name="Kruys A."/>
            <person name="Hutchinson M.I."/>
            <person name="Powell A.J."/>
            <person name="Barry K."/>
            <person name="Miller A.N."/>
            <person name="Grigoriev I.V."/>
            <person name="Debuchy R."/>
            <person name="Gladieux P."/>
            <person name="Hiltunen Thoren M."/>
            <person name="Johannesson H."/>
        </authorList>
    </citation>
    <scope>NUCLEOTIDE SEQUENCE</scope>
    <source>
        <strain evidence="2">PSN293</strain>
    </source>
</reference>
<name>A0AAN7B8Y9_9PEZI</name>
<evidence type="ECO:0000256" key="1">
    <source>
        <dbReference type="SAM" id="MobiDB-lite"/>
    </source>
</evidence>